<gene>
    <name evidence="3" type="ORF">MNOR_LOCUS13214</name>
</gene>
<feature type="compositionally biased region" description="Polar residues" evidence="2">
    <location>
        <begin position="19"/>
        <end position="28"/>
    </location>
</feature>
<protein>
    <submittedName>
        <fullName evidence="3">Uncharacterized protein</fullName>
    </submittedName>
</protein>
<dbReference type="PROSITE" id="PS50088">
    <property type="entry name" value="ANK_REPEAT"/>
    <property type="match status" value="1"/>
</dbReference>
<proteinExistence type="predicted"/>
<evidence type="ECO:0000256" key="2">
    <source>
        <dbReference type="SAM" id="MobiDB-lite"/>
    </source>
</evidence>
<evidence type="ECO:0000313" key="4">
    <source>
        <dbReference type="Proteomes" id="UP001497623"/>
    </source>
</evidence>
<dbReference type="InterPro" id="IPR002110">
    <property type="entry name" value="Ankyrin_rpt"/>
</dbReference>
<dbReference type="Gene3D" id="1.25.40.20">
    <property type="entry name" value="Ankyrin repeat-containing domain"/>
    <property type="match status" value="1"/>
</dbReference>
<reference evidence="3 4" key="1">
    <citation type="submission" date="2024-05" db="EMBL/GenBank/DDBJ databases">
        <authorList>
            <person name="Wallberg A."/>
        </authorList>
    </citation>
    <scope>NUCLEOTIDE SEQUENCE [LARGE SCALE GENOMIC DNA]</scope>
</reference>
<name>A0AAV2QKY2_MEGNR</name>
<feature type="region of interest" description="Disordered" evidence="2">
    <location>
        <begin position="19"/>
        <end position="87"/>
    </location>
</feature>
<feature type="repeat" description="ANK" evidence="1">
    <location>
        <begin position="143"/>
        <end position="167"/>
    </location>
</feature>
<dbReference type="InterPro" id="IPR036770">
    <property type="entry name" value="Ankyrin_rpt-contain_sf"/>
</dbReference>
<organism evidence="3 4">
    <name type="scientific">Meganyctiphanes norvegica</name>
    <name type="common">Northern krill</name>
    <name type="synonym">Thysanopoda norvegica</name>
    <dbReference type="NCBI Taxonomy" id="48144"/>
    <lineage>
        <taxon>Eukaryota</taxon>
        <taxon>Metazoa</taxon>
        <taxon>Ecdysozoa</taxon>
        <taxon>Arthropoda</taxon>
        <taxon>Crustacea</taxon>
        <taxon>Multicrustacea</taxon>
        <taxon>Malacostraca</taxon>
        <taxon>Eumalacostraca</taxon>
        <taxon>Eucarida</taxon>
        <taxon>Euphausiacea</taxon>
        <taxon>Euphausiidae</taxon>
        <taxon>Meganyctiphanes</taxon>
    </lineage>
</organism>
<accession>A0AAV2QKY2</accession>
<keyword evidence="1" id="KW-0040">ANK repeat</keyword>
<dbReference type="EMBL" id="CAXKWB010007483">
    <property type="protein sequence ID" value="CAL4087387.1"/>
    <property type="molecule type" value="Genomic_DNA"/>
</dbReference>
<evidence type="ECO:0000313" key="3">
    <source>
        <dbReference type="EMBL" id="CAL4087387.1"/>
    </source>
</evidence>
<feature type="non-terminal residue" evidence="3">
    <location>
        <position position="167"/>
    </location>
</feature>
<dbReference type="PROSITE" id="PS50297">
    <property type="entry name" value="ANK_REP_REGION"/>
    <property type="match status" value="1"/>
</dbReference>
<keyword evidence="4" id="KW-1185">Reference proteome</keyword>
<evidence type="ECO:0000256" key="1">
    <source>
        <dbReference type="PROSITE-ProRule" id="PRU00023"/>
    </source>
</evidence>
<comment type="caution">
    <text evidence="3">The sequence shown here is derived from an EMBL/GenBank/DDBJ whole genome shotgun (WGS) entry which is preliminary data.</text>
</comment>
<dbReference type="AlphaFoldDB" id="A0AAV2QKY2"/>
<dbReference type="Proteomes" id="UP001497623">
    <property type="component" value="Unassembled WGS sequence"/>
</dbReference>
<sequence length="167" mass="18161">MSHLFDYVKTRHRRIPSVSSCETDSSTIAGDIPIDDDTMNIPLGSLPLPGTSNEYELPSPKRSQGQKDQQENKDDTSGNTRGGKPGLLKTIANISLLIPKLQSDQLGSPVFSTLSSYITDNDLNGLRSFLNDSSDKVDERDDNGSTALIFAAAQGKVHLCRELLLRG</sequence>